<proteinExistence type="predicted"/>
<protein>
    <recommendedName>
        <fullName evidence="1">F-box domain-containing protein</fullName>
    </recommendedName>
</protein>
<dbReference type="InterPro" id="IPR036047">
    <property type="entry name" value="F-box-like_dom_sf"/>
</dbReference>
<reference evidence="2 3" key="1">
    <citation type="submission" date="2024-06" db="EMBL/GenBank/DDBJ databases">
        <title>A chromosome-level genome assembly of beet webworm, Loxostege sticticalis.</title>
        <authorList>
            <person name="Zhang Y."/>
        </authorList>
    </citation>
    <scope>NUCLEOTIDE SEQUENCE [LARGE SCALE GENOMIC DNA]</scope>
    <source>
        <strain evidence="2">AQ026</strain>
        <tissue evidence="2">Whole body</tissue>
    </source>
</reference>
<dbReference type="Gene3D" id="1.20.1280.50">
    <property type="match status" value="1"/>
</dbReference>
<dbReference type="Proteomes" id="UP001549920">
    <property type="component" value="Unassembled WGS sequence"/>
</dbReference>
<feature type="domain" description="F-box" evidence="1">
    <location>
        <begin position="20"/>
        <end position="67"/>
    </location>
</feature>
<sequence>MRNKGVFVFGSNITHAASQLDNVSSLPLELSWRIFSYLDSIALRNASFAYKKWKRIILAHKTLRKKLNTFELSIVLGSQSLVRFYKKNKKALRKEKDKNYLLKGECTTQTMKSTVIKSKRGGSDITVHTKRFRLF</sequence>
<evidence type="ECO:0000313" key="2">
    <source>
        <dbReference type="EMBL" id="KAL0870397.1"/>
    </source>
</evidence>
<dbReference type="InterPro" id="IPR001810">
    <property type="entry name" value="F-box_dom"/>
</dbReference>
<comment type="caution">
    <text evidence="2">The sequence shown here is derived from an EMBL/GenBank/DDBJ whole genome shotgun (WGS) entry which is preliminary data.</text>
</comment>
<dbReference type="SUPFAM" id="SSF81383">
    <property type="entry name" value="F-box domain"/>
    <property type="match status" value="1"/>
</dbReference>
<gene>
    <name evidence="2" type="ORF">ABMA27_005407</name>
</gene>
<keyword evidence="3" id="KW-1185">Reference proteome</keyword>
<evidence type="ECO:0000313" key="3">
    <source>
        <dbReference type="Proteomes" id="UP001549920"/>
    </source>
</evidence>
<name>A0ABR3HJ13_LOXSC</name>
<dbReference type="EMBL" id="JBEUOH010000018">
    <property type="protein sequence ID" value="KAL0870397.1"/>
    <property type="molecule type" value="Genomic_DNA"/>
</dbReference>
<evidence type="ECO:0000259" key="1">
    <source>
        <dbReference type="PROSITE" id="PS50181"/>
    </source>
</evidence>
<dbReference type="Pfam" id="PF00646">
    <property type="entry name" value="F-box"/>
    <property type="match status" value="1"/>
</dbReference>
<organism evidence="2 3">
    <name type="scientific">Loxostege sticticalis</name>
    <name type="common">Beet webworm moth</name>
    <dbReference type="NCBI Taxonomy" id="481309"/>
    <lineage>
        <taxon>Eukaryota</taxon>
        <taxon>Metazoa</taxon>
        <taxon>Ecdysozoa</taxon>
        <taxon>Arthropoda</taxon>
        <taxon>Hexapoda</taxon>
        <taxon>Insecta</taxon>
        <taxon>Pterygota</taxon>
        <taxon>Neoptera</taxon>
        <taxon>Endopterygota</taxon>
        <taxon>Lepidoptera</taxon>
        <taxon>Glossata</taxon>
        <taxon>Ditrysia</taxon>
        <taxon>Pyraloidea</taxon>
        <taxon>Crambidae</taxon>
        <taxon>Pyraustinae</taxon>
        <taxon>Loxostege</taxon>
    </lineage>
</organism>
<accession>A0ABR3HJ13</accession>
<dbReference type="PROSITE" id="PS50181">
    <property type="entry name" value="FBOX"/>
    <property type="match status" value="1"/>
</dbReference>